<dbReference type="AlphaFoldDB" id="A0A8T1VHQ1"/>
<accession>A0A8T1VHQ1</accession>
<gene>
    <name evidence="1" type="ORF">PHYPSEUDO_008265</name>
</gene>
<organism evidence="1 2">
    <name type="scientific">Phytophthora pseudosyringae</name>
    <dbReference type="NCBI Taxonomy" id="221518"/>
    <lineage>
        <taxon>Eukaryota</taxon>
        <taxon>Sar</taxon>
        <taxon>Stramenopiles</taxon>
        <taxon>Oomycota</taxon>
        <taxon>Peronosporomycetes</taxon>
        <taxon>Peronosporales</taxon>
        <taxon>Peronosporaceae</taxon>
        <taxon>Phytophthora</taxon>
    </lineage>
</organism>
<sequence>MSVDSQRHTSLSNGLCFNGNFGVMLNKWWGVWHETLYMFTPEAVQNTFETLLDYNSRLQRHNSRGIVNNCSSDRVKGRRATPSKSAGEVNDYVAIEDKDEHVNLFVVDRHVPECPGDVSKYPKYLLVGVAWSYVVNVSCNIPKRVVGDGREVLAVGEFVHRGPTWVGVGIDHPCTFRNNIDRANKELRSES</sequence>
<comment type="caution">
    <text evidence="1">The sequence shown here is derived from an EMBL/GenBank/DDBJ whole genome shotgun (WGS) entry which is preliminary data.</text>
</comment>
<keyword evidence="2" id="KW-1185">Reference proteome</keyword>
<proteinExistence type="predicted"/>
<evidence type="ECO:0000313" key="2">
    <source>
        <dbReference type="Proteomes" id="UP000694044"/>
    </source>
</evidence>
<protein>
    <submittedName>
        <fullName evidence="1">Uncharacterized protein</fullName>
    </submittedName>
</protein>
<dbReference type="EMBL" id="JAGDFM010000334">
    <property type="protein sequence ID" value="KAG7379699.1"/>
    <property type="molecule type" value="Genomic_DNA"/>
</dbReference>
<reference evidence="1" key="1">
    <citation type="submission" date="2021-02" db="EMBL/GenBank/DDBJ databases">
        <authorList>
            <person name="Palmer J.M."/>
        </authorList>
    </citation>
    <scope>NUCLEOTIDE SEQUENCE</scope>
    <source>
        <strain evidence="1">SCRP734</strain>
    </source>
</reference>
<name>A0A8T1VHQ1_9STRA</name>
<dbReference type="Proteomes" id="UP000694044">
    <property type="component" value="Unassembled WGS sequence"/>
</dbReference>
<evidence type="ECO:0000313" key="1">
    <source>
        <dbReference type="EMBL" id="KAG7379699.1"/>
    </source>
</evidence>